<dbReference type="Proteomes" id="UP000006263">
    <property type="component" value="Unassembled WGS sequence"/>
</dbReference>
<evidence type="ECO:0000313" key="1">
    <source>
        <dbReference type="EMBL" id="GAC25414.1"/>
    </source>
</evidence>
<sequence length="41" mass="4814">MNGNQIFCYLIKNQSEKTVFSIPLNLLPMKLHNIHPIRSFL</sequence>
<protein>
    <submittedName>
        <fullName evidence="1">Uncharacterized protein</fullName>
    </submittedName>
</protein>
<evidence type="ECO:0000313" key="2">
    <source>
        <dbReference type="Proteomes" id="UP000006263"/>
    </source>
</evidence>
<name>K6XXU1_9ALTE</name>
<proteinExistence type="predicted"/>
<comment type="caution">
    <text evidence="1">The sequence shown here is derived from an EMBL/GenBank/DDBJ whole genome shotgun (WGS) entry which is preliminary data.</text>
</comment>
<dbReference type="EMBL" id="BAEP01000061">
    <property type="protein sequence ID" value="GAC25414.1"/>
    <property type="molecule type" value="Genomic_DNA"/>
</dbReference>
<gene>
    <name evidence="1" type="ORF">GMES_3126</name>
</gene>
<accession>K6XXU1</accession>
<reference evidence="1 2" key="1">
    <citation type="journal article" date="2017" name="Antonie Van Leeuwenhoek">
        <title>Rhizobium rhizosphaerae sp. nov., a novel species isolated from rice rhizosphere.</title>
        <authorList>
            <person name="Zhao J.J."/>
            <person name="Zhang J."/>
            <person name="Zhang R.J."/>
            <person name="Zhang C.W."/>
            <person name="Yin H.Q."/>
            <person name="Zhang X.X."/>
        </authorList>
    </citation>
    <scope>NUCLEOTIDE SEQUENCE [LARGE SCALE GENOMIC DNA]</scope>
    <source>
        <strain evidence="1 2">KMM 241</strain>
    </source>
</reference>
<organism evidence="1 2">
    <name type="scientific">Paraglaciecola mesophila KMM 241</name>
    <dbReference type="NCBI Taxonomy" id="1128912"/>
    <lineage>
        <taxon>Bacteria</taxon>
        <taxon>Pseudomonadati</taxon>
        <taxon>Pseudomonadota</taxon>
        <taxon>Gammaproteobacteria</taxon>
        <taxon>Alteromonadales</taxon>
        <taxon>Alteromonadaceae</taxon>
        <taxon>Paraglaciecola</taxon>
    </lineage>
</organism>
<dbReference type="AlphaFoldDB" id="K6XXU1"/>